<dbReference type="KEGG" id="cfus:CYFUS_000704"/>
<proteinExistence type="predicted"/>
<dbReference type="EMBL" id="CP022098">
    <property type="protein sequence ID" value="ATB35292.1"/>
    <property type="molecule type" value="Genomic_DNA"/>
</dbReference>
<gene>
    <name evidence="1" type="ORF">CYFUS_000704</name>
</gene>
<sequence>MAQRREEVRQAANKFRHGRFNAFFREEKFLEEFAQGGPAQLAALKEELTDPTSLSELPAGTSFMHGKPEAVLERMSMIDMLHSLAPKDPSARDTMVALLMEPVDSSLSDTAKKGLVGEKFDLLFRLAQLDRQLAVDSYAQLDNPKLKSLLREALLAGLSESGASMDEVKRLTRHL</sequence>
<protein>
    <submittedName>
        <fullName evidence="1">Uncharacterized protein</fullName>
    </submittedName>
</protein>
<evidence type="ECO:0000313" key="1">
    <source>
        <dbReference type="EMBL" id="ATB35292.1"/>
    </source>
</evidence>
<name>A0A250IVN0_9BACT</name>
<dbReference type="AlphaFoldDB" id="A0A250IVN0"/>
<evidence type="ECO:0000313" key="2">
    <source>
        <dbReference type="Proteomes" id="UP000217257"/>
    </source>
</evidence>
<accession>A0A250IVN0</accession>
<reference evidence="1 2" key="1">
    <citation type="submission" date="2017-06" db="EMBL/GenBank/DDBJ databases">
        <title>Sequencing and comparative analysis of myxobacterial genomes.</title>
        <authorList>
            <person name="Rupp O."/>
            <person name="Goesmann A."/>
            <person name="Sogaard-Andersen L."/>
        </authorList>
    </citation>
    <scope>NUCLEOTIDE SEQUENCE [LARGE SCALE GENOMIC DNA]</scope>
    <source>
        <strain evidence="1 2">DSM 52655</strain>
    </source>
</reference>
<organism evidence="1 2">
    <name type="scientific">Cystobacter fuscus</name>
    <dbReference type="NCBI Taxonomy" id="43"/>
    <lineage>
        <taxon>Bacteria</taxon>
        <taxon>Pseudomonadati</taxon>
        <taxon>Myxococcota</taxon>
        <taxon>Myxococcia</taxon>
        <taxon>Myxococcales</taxon>
        <taxon>Cystobacterineae</taxon>
        <taxon>Archangiaceae</taxon>
        <taxon>Cystobacter</taxon>
    </lineage>
</organism>
<dbReference type="Proteomes" id="UP000217257">
    <property type="component" value="Chromosome"/>
</dbReference>